<feature type="chain" id="PRO_5022046202" evidence="1">
    <location>
        <begin position="22"/>
        <end position="141"/>
    </location>
</feature>
<gene>
    <name evidence="2" type="ORF">FOF46_04125</name>
</gene>
<name>A0A554VPS7_9FLAO</name>
<evidence type="ECO:0000313" key="3">
    <source>
        <dbReference type="Proteomes" id="UP000318833"/>
    </source>
</evidence>
<keyword evidence="3" id="KW-1185">Reference proteome</keyword>
<keyword evidence="1" id="KW-0732">Signal</keyword>
<comment type="caution">
    <text evidence="2">The sequence shown here is derived from an EMBL/GenBank/DDBJ whole genome shotgun (WGS) entry which is preliminary data.</text>
</comment>
<protein>
    <submittedName>
        <fullName evidence="2">DUF2141 domain-containing protein</fullName>
    </submittedName>
</protein>
<dbReference type="EMBL" id="VLNR01000006">
    <property type="protein sequence ID" value="TSE10491.1"/>
    <property type="molecule type" value="Genomic_DNA"/>
</dbReference>
<dbReference type="InterPro" id="IPR018673">
    <property type="entry name" value="DUF2141"/>
</dbReference>
<evidence type="ECO:0000256" key="1">
    <source>
        <dbReference type="SAM" id="SignalP"/>
    </source>
</evidence>
<dbReference type="RefSeq" id="WP_143915553.1">
    <property type="nucleotide sequence ID" value="NZ_CANMIK010000007.1"/>
</dbReference>
<accession>A0A554VPS7</accession>
<dbReference type="Pfam" id="PF09912">
    <property type="entry name" value="DUF2141"/>
    <property type="match status" value="1"/>
</dbReference>
<dbReference type="Proteomes" id="UP000318833">
    <property type="component" value="Unassembled WGS sequence"/>
</dbReference>
<dbReference type="OrthoDB" id="9788332at2"/>
<dbReference type="AlphaFoldDB" id="A0A554VPS7"/>
<proteinExistence type="predicted"/>
<feature type="signal peptide" evidence="1">
    <location>
        <begin position="1"/>
        <end position="21"/>
    </location>
</feature>
<evidence type="ECO:0000313" key="2">
    <source>
        <dbReference type="EMBL" id="TSE10491.1"/>
    </source>
</evidence>
<reference evidence="2 3" key="1">
    <citation type="submission" date="2019-07" db="EMBL/GenBank/DDBJ databases">
        <title>The draft genome sequence of Aquimarina algiphila M91.</title>
        <authorList>
            <person name="Meng X."/>
        </authorList>
    </citation>
    <scope>NUCLEOTIDE SEQUENCE [LARGE SCALE GENOMIC DNA]</scope>
    <source>
        <strain evidence="2 3">M91</strain>
    </source>
</reference>
<organism evidence="2 3">
    <name type="scientific">Aquimarina algiphila</name>
    <dbReference type="NCBI Taxonomy" id="2047982"/>
    <lineage>
        <taxon>Bacteria</taxon>
        <taxon>Pseudomonadati</taxon>
        <taxon>Bacteroidota</taxon>
        <taxon>Flavobacteriia</taxon>
        <taxon>Flavobacteriales</taxon>
        <taxon>Flavobacteriaceae</taxon>
        <taxon>Aquimarina</taxon>
    </lineage>
</organism>
<sequence>MKITKFAFFLIAICSFNLGIAQELEGHTITVTINNIKSNEGTLRVGLYDAQESFLGKPFTSISAKAKVGKVTASFENIPNGTYAISLYHDEDNNQKLNTFLKIPTEPYGVSNNAKGRFGPPKWEDAKFKVTDRGVSQSISL</sequence>